<dbReference type="AlphaFoldDB" id="A0A9Q7E719"/>
<sequence>MKKIIFFGTVIWLTACTTTNLSSSCQRYFSVLEKNMAQFSLSSSELTKFKQNKNKLSQLPEKEQNKICLLRMANIQQYRN</sequence>
<name>A0A9Q7E719_HISSO</name>
<proteinExistence type="predicted"/>
<gene>
    <name evidence="1" type="ORF">JFL49_07765</name>
</gene>
<keyword evidence="2" id="KW-1185">Reference proteome</keyword>
<dbReference type="OrthoDB" id="9909855at2"/>
<accession>A0A9Q7E719</accession>
<dbReference type="RefSeq" id="WP_011608610.1">
    <property type="nucleotide sequence ID" value="NZ_CP018802.1"/>
</dbReference>
<evidence type="ECO:0008006" key="3">
    <source>
        <dbReference type="Google" id="ProtNLM"/>
    </source>
</evidence>
<evidence type="ECO:0000313" key="2">
    <source>
        <dbReference type="Proteomes" id="UP000595373"/>
    </source>
</evidence>
<protein>
    <recommendedName>
        <fullName evidence="3">Lipoprotein</fullName>
    </recommendedName>
</protein>
<dbReference type="EMBL" id="CP066558">
    <property type="protein sequence ID" value="QQF81951.1"/>
    <property type="molecule type" value="Genomic_DNA"/>
</dbReference>
<organism evidence="1 2">
    <name type="scientific">Histophilus somni</name>
    <name type="common">Haemophilus somnus</name>
    <dbReference type="NCBI Taxonomy" id="731"/>
    <lineage>
        <taxon>Bacteria</taxon>
        <taxon>Pseudomonadati</taxon>
        <taxon>Pseudomonadota</taxon>
        <taxon>Gammaproteobacteria</taxon>
        <taxon>Pasteurellales</taxon>
        <taxon>Pasteurellaceae</taxon>
        <taxon>Histophilus</taxon>
    </lineage>
</organism>
<dbReference type="PROSITE" id="PS51257">
    <property type="entry name" value="PROKAR_LIPOPROTEIN"/>
    <property type="match status" value="1"/>
</dbReference>
<dbReference type="Proteomes" id="UP000595373">
    <property type="component" value="Chromosome"/>
</dbReference>
<evidence type="ECO:0000313" key="1">
    <source>
        <dbReference type="EMBL" id="QQF81951.1"/>
    </source>
</evidence>
<reference evidence="1 2" key="1">
    <citation type="submission" date="2020-12" db="EMBL/GenBank/DDBJ databases">
        <title>ASc-MMNZ-VFA-070.</title>
        <authorList>
            <person name="Schryvers A."/>
            <person name="Mostafa Nazari M."/>
            <person name="Farshchi Andisi V."/>
            <person name="Timsit E."/>
            <person name="Walter Morck D."/>
        </authorList>
    </citation>
    <scope>NUCLEOTIDE SEQUENCE [LARGE SCALE GENOMIC DNA]</scope>
    <source>
        <strain evidence="1 2">ASc-MMNZ-VFA-070</strain>
    </source>
</reference>
<dbReference type="GeneID" id="31487038"/>